<gene>
    <name evidence="2" type="ORF">IFM89_013120</name>
</gene>
<evidence type="ECO:0000313" key="3">
    <source>
        <dbReference type="Proteomes" id="UP000631114"/>
    </source>
</evidence>
<keyword evidence="3" id="KW-1185">Reference proteome</keyword>
<comment type="caution">
    <text evidence="2">The sequence shown here is derived from an EMBL/GenBank/DDBJ whole genome shotgun (WGS) entry which is preliminary data.</text>
</comment>
<evidence type="ECO:0000313" key="2">
    <source>
        <dbReference type="EMBL" id="KAF9620503.1"/>
    </source>
</evidence>
<evidence type="ECO:0000256" key="1">
    <source>
        <dbReference type="SAM" id="MobiDB-lite"/>
    </source>
</evidence>
<sequence length="57" mass="6572">MFHYTLDLEKQHDREEIRRRIEAHAAVIRAAILFKSVGSAGDRDKESSDHKKCGVHI</sequence>
<accession>A0A835IRU7</accession>
<feature type="compositionally biased region" description="Basic and acidic residues" evidence="1">
    <location>
        <begin position="41"/>
        <end position="57"/>
    </location>
</feature>
<organism evidence="2 3">
    <name type="scientific">Coptis chinensis</name>
    <dbReference type="NCBI Taxonomy" id="261450"/>
    <lineage>
        <taxon>Eukaryota</taxon>
        <taxon>Viridiplantae</taxon>
        <taxon>Streptophyta</taxon>
        <taxon>Embryophyta</taxon>
        <taxon>Tracheophyta</taxon>
        <taxon>Spermatophyta</taxon>
        <taxon>Magnoliopsida</taxon>
        <taxon>Ranunculales</taxon>
        <taxon>Ranunculaceae</taxon>
        <taxon>Coptidoideae</taxon>
        <taxon>Coptis</taxon>
    </lineage>
</organism>
<feature type="region of interest" description="Disordered" evidence="1">
    <location>
        <begin position="38"/>
        <end position="57"/>
    </location>
</feature>
<protein>
    <submittedName>
        <fullName evidence="2">Uncharacterized protein</fullName>
    </submittedName>
</protein>
<dbReference type="Proteomes" id="UP000631114">
    <property type="component" value="Unassembled WGS sequence"/>
</dbReference>
<proteinExistence type="predicted"/>
<dbReference type="EMBL" id="JADFTS010000002">
    <property type="protein sequence ID" value="KAF9620503.1"/>
    <property type="molecule type" value="Genomic_DNA"/>
</dbReference>
<dbReference type="AlphaFoldDB" id="A0A835IRU7"/>
<dbReference type="Gene3D" id="1.20.5.170">
    <property type="match status" value="1"/>
</dbReference>
<reference evidence="2 3" key="1">
    <citation type="submission" date="2020-10" db="EMBL/GenBank/DDBJ databases">
        <title>The Coptis chinensis genome and diversification of protoberbering-type alkaloids.</title>
        <authorList>
            <person name="Wang B."/>
            <person name="Shu S."/>
            <person name="Song C."/>
            <person name="Liu Y."/>
        </authorList>
    </citation>
    <scope>NUCLEOTIDE SEQUENCE [LARGE SCALE GENOMIC DNA]</scope>
    <source>
        <strain evidence="2">HL-2020</strain>
        <tissue evidence="2">Leaf</tissue>
    </source>
</reference>
<name>A0A835IRU7_9MAGN</name>